<dbReference type="AlphaFoldDB" id="A0A0P7BHV1"/>
<keyword evidence="1" id="KW-0862">Zinc</keyword>
<evidence type="ECO:0000256" key="1">
    <source>
        <dbReference type="PROSITE-ProRule" id="PRU00723"/>
    </source>
</evidence>
<evidence type="ECO:0000256" key="2">
    <source>
        <dbReference type="SAM" id="Coils"/>
    </source>
</evidence>
<accession>A0A0P7BHV1</accession>
<feature type="coiled-coil region" evidence="2">
    <location>
        <begin position="49"/>
        <end position="83"/>
    </location>
</feature>
<feature type="zinc finger region" description="C3H1-type" evidence="1">
    <location>
        <begin position="343"/>
        <end position="370"/>
    </location>
</feature>
<dbReference type="Pfam" id="PF25540">
    <property type="entry name" value="DUF7923"/>
    <property type="match status" value="1"/>
</dbReference>
<dbReference type="InterPro" id="IPR000571">
    <property type="entry name" value="Znf_CCCH"/>
</dbReference>
<comment type="caution">
    <text evidence="4">The sequence shown here is derived from an EMBL/GenBank/DDBJ whole genome shotgun (WGS) entry which is preliminary data.</text>
</comment>
<dbReference type="PANTHER" id="PTHR37543:SF1">
    <property type="entry name" value="CCCH ZINC FINGER DNA BINDING PROTEIN (AFU_ORTHOLOGUE AFUA_5G12760)"/>
    <property type="match status" value="1"/>
</dbReference>
<name>A0A0P7BHV1_9HYPO</name>
<reference evidence="4 5" key="1">
    <citation type="submission" date="2015-09" db="EMBL/GenBank/DDBJ databases">
        <title>Draft genome of a European isolate of the apple canker pathogen Neonectria ditissima.</title>
        <authorList>
            <person name="Gomez-Cortecero A."/>
            <person name="Harrison R.J."/>
            <person name="Armitage A.D."/>
        </authorList>
    </citation>
    <scope>NUCLEOTIDE SEQUENCE [LARGE SCALE GENOMIC DNA]</scope>
    <source>
        <strain evidence="4 5">R09/05</strain>
    </source>
</reference>
<evidence type="ECO:0000259" key="3">
    <source>
        <dbReference type="PROSITE" id="PS50103"/>
    </source>
</evidence>
<gene>
    <name evidence="4" type="ORF">AK830_g6009</name>
</gene>
<keyword evidence="1" id="KW-0479">Metal-binding</keyword>
<dbReference type="EMBL" id="LKCW01000081">
    <property type="protein sequence ID" value="KPM40533.1"/>
    <property type="molecule type" value="Genomic_DNA"/>
</dbReference>
<keyword evidence="2" id="KW-0175">Coiled coil</keyword>
<dbReference type="PROSITE" id="PS50103">
    <property type="entry name" value="ZF_C3H1"/>
    <property type="match status" value="1"/>
</dbReference>
<protein>
    <recommendedName>
        <fullName evidence="3">C3H1-type domain-containing protein</fullName>
    </recommendedName>
</protein>
<dbReference type="Pfam" id="PF25543">
    <property type="entry name" value="zf-CCCH_tandem"/>
    <property type="match status" value="1"/>
</dbReference>
<organism evidence="4 5">
    <name type="scientific">Neonectria ditissima</name>
    <dbReference type="NCBI Taxonomy" id="78410"/>
    <lineage>
        <taxon>Eukaryota</taxon>
        <taxon>Fungi</taxon>
        <taxon>Dikarya</taxon>
        <taxon>Ascomycota</taxon>
        <taxon>Pezizomycotina</taxon>
        <taxon>Sordariomycetes</taxon>
        <taxon>Hypocreomycetidae</taxon>
        <taxon>Hypocreales</taxon>
        <taxon>Nectriaceae</taxon>
        <taxon>Neonectria</taxon>
    </lineage>
</organism>
<keyword evidence="1" id="KW-0863">Zinc-finger</keyword>
<keyword evidence="5" id="KW-1185">Reference proteome</keyword>
<evidence type="ECO:0000313" key="5">
    <source>
        <dbReference type="Proteomes" id="UP000050424"/>
    </source>
</evidence>
<dbReference type="STRING" id="78410.A0A0P7BHV1"/>
<feature type="domain" description="C3H1-type" evidence="3">
    <location>
        <begin position="343"/>
        <end position="370"/>
    </location>
</feature>
<dbReference type="OrthoDB" id="2270193at2759"/>
<dbReference type="InterPro" id="IPR057654">
    <property type="entry name" value="Znf-CCCH_tandem"/>
</dbReference>
<dbReference type="PANTHER" id="PTHR37543">
    <property type="entry name" value="CCCH ZINC FINGER DNA BINDING PROTEIN (AFU_ORTHOLOGUE AFUA_5G12760)"/>
    <property type="match status" value="1"/>
</dbReference>
<dbReference type="InterPro" id="IPR057683">
    <property type="entry name" value="DUF7923"/>
</dbReference>
<evidence type="ECO:0000313" key="4">
    <source>
        <dbReference type="EMBL" id="KPM40533.1"/>
    </source>
</evidence>
<dbReference type="GO" id="GO:0008270">
    <property type="term" value="F:zinc ion binding"/>
    <property type="evidence" value="ECO:0007669"/>
    <property type="project" value="UniProtKB-KW"/>
</dbReference>
<sequence>MSPRTQLDTLKKEWESCMTVEDKKNSIVMKLFDGAKEHSELLSDAYLDLQDKKDLLRVKRDDIEKLNQEIRKLKLAQAHDQNKFGFVAVVIDGDCMPFQDDLVKQGMAGGKKAASLLRHSIKEEVVKLFPSGSHHLKIVVRVFANMRGLAKTWRDFLTEAVPLDDFVRGFNMGDAMCDYIDAGNGKECSDEKVKGNIQHYLDDSHCRQIFFGGSADNGYARLLGPYSEDESIRKRISLIRGPPFAYELMGIKDKFNNISFDTIFRTEKLPSGKLRVASPPVSPSTNYASAVAKASTAPAPTTVATLRNGTGSKKPQGVMWNSQGKRVDQDLRGTYSPDVYGDLKGRKLCNSFYLAKCPNGSACSYDHSKKLNKEQMAALRAVARSNPCIYGPWCDDPTCIFGHRCIWGKNCERGTSCRFSREPEMHHDDTTVVEID</sequence>
<dbReference type="Proteomes" id="UP000050424">
    <property type="component" value="Unassembled WGS sequence"/>
</dbReference>
<dbReference type="Pfam" id="PF25542">
    <property type="entry name" value="zf-CCCH_12"/>
    <property type="match status" value="1"/>
</dbReference>
<proteinExistence type="predicted"/>